<keyword evidence="1" id="KW-1133">Transmembrane helix</keyword>
<feature type="transmembrane region" description="Helical" evidence="1">
    <location>
        <begin position="100"/>
        <end position="119"/>
    </location>
</feature>
<evidence type="ECO:0000313" key="4">
    <source>
        <dbReference type="Proteomes" id="UP001224359"/>
    </source>
</evidence>
<dbReference type="GO" id="GO:0050380">
    <property type="term" value="F:undecaprenyl-diphosphatase activity"/>
    <property type="evidence" value="ECO:0007669"/>
    <property type="project" value="UniProtKB-EC"/>
</dbReference>
<dbReference type="Pfam" id="PF01569">
    <property type="entry name" value="PAP2"/>
    <property type="match status" value="1"/>
</dbReference>
<dbReference type="CDD" id="cd03392">
    <property type="entry name" value="PAP2_like_2"/>
    <property type="match status" value="1"/>
</dbReference>
<sequence>MRFTSIDFQALSRKSLALMLTGFVTLFVSFYIFLSLADDVWEDESFKLDVMVNQFIASFNTPWLTGVMGYITETGSVPWLTVATILVVAYLVLLSDKSYWVATFLVINMLGISGLTKGLKLLFERQRPETLEQFDGTGFSFPSGHSTGAITFYGFMIYLIVISQLSKGSKWLINGFLTVWILLVALSRVFVGVHYITDIIAGLAIGLAWLLICIVGLALLRRR</sequence>
<dbReference type="InterPro" id="IPR036938">
    <property type="entry name" value="PAP2/HPO_sf"/>
</dbReference>
<accession>A0ABT9VBP4</accession>
<protein>
    <submittedName>
        <fullName evidence="3">Undecaprenyl-diphosphatase</fullName>
        <ecNumber evidence="3">3.6.1.27</ecNumber>
    </submittedName>
</protein>
<feature type="transmembrane region" description="Helical" evidence="1">
    <location>
        <begin position="139"/>
        <end position="159"/>
    </location>
</feature>
<dbReference type="InterPro" id="IPR000326">
    <property type="entry name" value="PAP2/HPO"/>
</dbReference>
<organism evidence="3 4">
    <name type="scientific">Alkalibacillus salilacus</name>
    <dbReference type="NCBI Taxonomy" id="284582"/>
    <lineage>
        <taxon>Bacteria</taxon>
        <taxon>Bacillati</taxon>
        <taxon>Bacillota</taxon>
        <taxon>Bacilli</taxon>
        <taxon>Bacillales</taxon>
        <taxon>Bacillaceae</taxon>
        <taxon>Alkalibacillus</taxon>
    </lineage>
</organism>
<evidence type="ECO:0000259" key="2">
    <source>
        <dbReference type="SMART" id="SM00014"/>
    </source>
</evidence>
<gene>
    <name evidence="3" type="ORF">J2S77_000289</name>
</gene>
<keyword evidence="4" id="KW-1185">Reference proteome</keyword>
<dbReference type="EC" id="3.6.1.27" evidence="3"/>
<feature type="domain" description="Phosphatidic acid phosphatase type 2/haloperoxidase" evidence="2">
    <location>
        <begin position="104"/>
        <end position="214"/>
    </location>
</feature>
<keyword evidence="1" id="KW-0472">Membrane</keyword>
<dbReference type="EMBL" id="JAUSTQ010000001">
    <property type="protein sequence ID" value="MDQ0158339.1"/>
    <property type="molecule type" value="Genomic_DNA"/>
</dbReference>
<keyword evidence="1" id="KW-0812">Transmembrane</keyword>
<feature type="transmembrane region" description="Helical" evidence="1">
    <location>
        <begin position="16"/>
        <end position="37"/>
    </location>
</feature>
<comment type="caution">
    <text evidence="3">The sequence shown here is derived from an EMBL/GenBank/DDBJ whole genome shotgun (WGS) entry which is preliminary data.</text>
</comment>
<evidence type="ECO:0000313" key="3">
    <source>
        <dbReference type="EMBL" id="MDQ0158339.1"/>
    </source>
</evidence>
<dbReference type="SMART" id="SM00014">
    <property type="entry name" value="acidPPc"/>
    <property type="match status" value="1"/>
</dbReference>
<dbReference type="RefSeq" id="WP_306973965.1">
    <property type="nucleotide sequence ID" value="NZ_JAUSTQ010000001.1"/>
</dbReference>
<evidence type="ECO:0000256" key="1">
    <source>
        <dbReference type="SAM" id="Phobius"/>
    </source>
</evidence>
<reference evidence="3 4" key="1">
    <citation type="submission" date="2023-07" db="EMBL/GenBank/DDBJ databases">
        <title>Genomic Encyclopedia of Type Strains, Phase IV (KMG-IV): sequencing the most valuable type-strain genomes for metagenomic binning, comparative biology and taxonomic classification.</title>
        <authorList>
            <person name="Goeker M."/>
        </authorList>
    </citation>
    <scope>NUCLEOTIDE SEQUENCE [LARGE SCALE GENOMIC DNA]</scope>
    <source>
        <strain evidence="3 4">DSM 16460</strain>
    </source>
</reference>
<dbReference type="Proteomes" id="UP001224359">
    <property type="component" value="Unassembled WGS sequence"/>
</dbReference>
<dbReference type="PANTHER" id="PTHR14969:SF13">
    <property type="entry name" value="AT30094P"/>
    <property type="match status" value="1"/>
</dbReference>
<dbReference type="SUPFAM" id="SSF48317">
    <property type="entry name" value="Acid phosphatase/Vanadium-dependent haloperoxidase"/>
    <property type="match status" value="1"/>
</dbReference>
<feature type="transmembrane region" description="Helical" evidence="1">
    <location>
        <begin position="76"/>
        <end position="93"/>
    </location>
</feature>
<proteinExistence type="predicted"/>
<feature type="transmembrane region" description="Helical" evidence="1">
    <location>
        <begin position="199"/>
        <end position="220"/>
    </location>
</feature>
<dbReference type="PANTHER" id="PTHR14969">
    <property type="entry name" value="SPHINGOSINE-1-PHOSPHATE PHOSPHOHYDROLASE"/>
    <property type="match status" value="1"/>
</dbReference>
<keyword evidence="3" id="KW-0378">Hydrolase</keyword>
<name>A0ABT9VBP4_9BACI</name>
<dbReference type="Gene3D" id="1.20.144.10">
    <property type="entry name" value="Phosphatidic acid phosphatase type 2/haloperoxidase"/>
    <property type="match status" value="2"/>
</dbReference>
<feature type="transmembrane region" description="Helical" evidence="1">
    <location>
        <begin position="171"/>
        <end position="193"/>
    </location>
</feature>